<evidence type="ECO:0000256" key="1">
    <source>
        <dbReference type="SAM" id="MobiDB-lite"/>
    </source>
</evidence>
<comment type="caution">
    <text evidence="2">The sequence shown here is derived from an EMBL/GenBank/DDBJ whole genome shotgun (WGS) entry which is preliminary data.</text>
</comment>
<feature type="compositionally biased region" description="Polar residues" evidence="1">
    <location>
        <begin position="73"/>
        <end position="92"/>
    </location>
</feature>
<proteinExistence type="predicted"/>
<name>A0ABD2PSZ9_9PLAT</name>
<accession>A0ABD2PSZ9</accession>
<dbReference type="EMBL" id="JBJKFK010003011">
    <property type="protein sequence ID" value="KAL3310374.1"/>
    <property type="molecule type" value="Genomic_DNA"/>
</dbReference>
<dbReference type="Proteomes" id="UP001626550">
    <property type="component" value="Unassembled WGS sequence"/>
</dbReference>
<gene>
    <name evidence="2" type="ORF">Ciccas_011060</name>
</gene>
<evidence type="ECO:0000313" key="3">
    <source>
        <dbReference type="Proteomes" id="UP001626550"/>
    </source>
</evidence>
<dbReference type="AlphaFoldDB" id="A0ABD2PSZ9"/>
<sequence>MLSCPETCPASCVSVGPKETEEGGDGAREFVLVDNPFQWLLPRIGSERDMTRALSIKRRRQRLRSNRLSQQQVESLSVTTSSANSTSPVVSPQELSQPSVFEERAALIALKELSIGWELVNRSELQKQELELRRREFLDRHSLSSITDPRNLPLPLQPADSAILTEEHIRDVSLYFLCHDRKRPLQPTSISTYCLQLNACLNSATLENAGNLKSYTRNRPRDNFF</sequence>
<organism evidence="2 3">
    <name type="scientific">Cichlidogyrus casuarinus</name>
    <dbReference type="NCBI Taxonomy" id="1844966"/>
    <lineage>
        <taxon>Eukaryota</taxon>
        <taxon>Metazoa</taxon>
        <taxon>Spiralia</taxon>
        <taxon>Lophotrochozoa</taxon>
        <taxon>Platyhelminthes</taxon>
        <taxon>Monogenea</taxon>
        <taxon>Monopisthocotylea</taxon>
        <taxon>Dactylogyridea</taxon>
        <taxon>Ancyrocephalidae</taxon>
        <taxon>Cichlidogyrus</taxon>
    </lineage>
</organism>
<keyword evidence="3" id="KW-1185">Reference proteome</keyword>
<protein>
    <submittedName>
        <fullName evidence="2">Uncharacterized protein</fullName>
    </submittedName>
</protein>
<feature type="region of interest" description="Disordered" evidence="1">
    <location>
        <begin position="65"/>
        <end position="92"/>
    </location>
</feature>
<reference evidence="2 3" key="1">
    <citation type="submission" date="2024-11" db="EMBL/GenBank/DDBJ databases">
        <title>Adaptive evolution of stress response genes in parasites aligns with host niche diversity.</title>
        <authorList>
            <person name="Hahn C."/>
            <person name="Resl P."/>
        </authorList>
    </citation>
    <scope>NUCLEOTIDE SEQUENCE [LARGE SCALE GENOMIC DNA]</scope>
    <source>
        <strain evidence="2">EGGRZ-B1_66</strain>
        <tissue evidence="2">Body</tissue>
    </source>
</reference>
<evidence type="ECO:0000313" key="2">
    <source>
        <dbReference type="EMBL" id="KAL3310374.1"/>
    </source>
</evidence>